<dbReference type="EMBL" id="QMDH01000009">
    <property type="protein sequence ID" value="RAZ70406.1"/>
    <property type="molecule type" value="Genomic_DNA"/>
</dbReference>
<dbReference type="AlphaFoldDB" id="A0A330GCQ4"/>
<reference evidence="1 2" key="1">
    <citation type="submission" date="2018-06" db="EMBL/GenBank/DDBJ databases">
        <title>ACT-28, a chromosomally-encoded AmpC with carbapenemase activity from Enterobacter kobei.</title>
        <authorList>
            <person name="Jousset A.B."/>
            <person name="Oueslati S."/>
            <person name="Bernabeu S."/>
            <person name="Takissian J."/>
            <person name="Creton E."/>
            <person name="Vogel A."/>
            <person name="Cotellon G."/>
            <person name="Bonnin R.A."/>
            <person name="Dortet L."/>
            <person name="Naas T."/>
        </authorList>
    </citation>
    <scope>NUCLEOTIDE SEQUENCE [LARGE SCALE GENOMIC DNA]</scope>
    <source>
        <strain evidence="1 2">99B3</strain>
    </source>
</reference>
<organism evidence="1 2">
    <name type="scientific">Enterobacter cloacae</name>
    <dbReference type="NCBI Taxonomy" id="550"/>
    <lineage>
        <taxon>Bacteria</taxon>
        <taxon>Pseudomonadati</taxon>
        <taxon>Pseudomonadota</taxon>
        <taxon>Gammaproteobacteria</taxon>
        <taxon>Enterobacterales</taxon>
        <taxon>Enterobacteriaceae</taxon>
        <taxon>Enterobacter</taxon>
        <taxon>Enterobacter cloacae complex</taxon>
    </lineage>
</organism>
<evidence type="ECO:0000313" key="2">
    <source>
        <dbReference type="Proteomes" id="UP000251576"/>
    </source>
</evidence>
<dbReference type="RefSeq" id="WP_023098608.1">
    <property type="nucleotide sequence ID" value="NZ_CABMNQ010000009.1"/>
</dbReference>
<name>A0A330GCQ4_ENTCL</name>
<proteinExistence type="predicted"/>
<dbReference type="Proteomes" id="UP000251576">
    <property type="component" value="Unassembled WGS sequence"/>
</dbReference>
<gene>
    <name evidence="1" type="ORF">DP202_06735</name>
</gene>
<evidence type="ECO:0000313" key="1">
    <source>
        <dbReference type="EMBL" id="RAZ70406.1"/>
    </source>
</evidence>
<sequence>MSFVAKSLAFDGLLEEFDLLINNFRKLRLKIGKGAPIESTKLWGYRKKLDDLEKMDEMEVAALIGIVNKYRSINALFDVDSKIIVPQQKLLDLLDGGHTLADEDERYNDAFFELAMAIRFAASMGDGVEIDLSTECDVVLCRQKIAIECKYLHSERKFRHEFSDAIKQLDKRISNGQAEVGYVAYDLTNLVDKVRIFEMARSIFDSFAANYERLEQSRGVFSQNIKEQGLLRSILVNRNFQAIISNFTAHHLESVFYSNFKKSEMEKLDSEKVAVIFQLSHCLIFEYDNEVIPVPARAMNYYINDGLPEIRQAEIKKFIHSLAVGI</sequence>
<comment type="caution">
    <text evidence="1">The sequence shown here is derived from an EMBL/GenBank/DDBJ whole genome shotgun (WGS) entry which is preliminary data.</text>
</comment>
<accession>A0A330GCQ4</accession>
<protein>
    <submittedName>
        <fullName evidence="1">Uncharacterized protein</fullName>
    </submittedName>
</protein>